<dbReference type="CDD" id="cd09272">
    <property type="entry name" value="RNase_HI_RT_Ty1"/>
    <property type="match status" value="1"/>
</dbReference>
<evidence type="ECO:0008006" key="4">
    <source>
        <dbReference type="Google" id="ProtNLM"/>
    </source>
</evidence>
<feature type="compositionally biased region" description="Polar residues" evidence="1">
    <location>
        <begin position="275"/>
        <end position="284"/>
    </location>
</feature>
<reference evidence="2" key="1">
    <citation type="journal article" date="2022" name="Int. J. Mol. Sci.">
        <title>Draft Genome of Tanacetum Coccineum: Genomic Comparison of Closely Related Tanacetum-Family Plants.</title>
        <authorList>
            <person name="Yamashiro T."/>
            <person name="Shiraishi A."/>
            <person name="Nakayama K."/>
            <person name="Satake H."/>
        </authorList>
    </citation>
    <scope>NUCLEOTIDE SEQUENCE</scope>
</reference>
<name>A0ABQ4ZJ19_9ASTR</name>
<feature type="region of interest" description="Disordered" evidence="1">
    <location>
        <begin position="275"/>
        <end position="294"/>
    </location>
</feature>
<evidence type="ECO:0000256" key="1">
    <source>
        <dbReference type="SAM" id="MobiDB-lite"/>
    </source>
</evidence>
<keyword evidence="3" id="KW-1185">Reference proteome</keyword>
<comment type="caution">
    <text evidence="2">The sequence shown here is derived from an EMBL/GenBank/DDBJ whole genome shotgun (WGS) entry which is preliminary data.</text>
</comment>
<dbReference type="PANTHER" id="PTHR11439:SF467">
    <property type="entry name" value="INTEGRASE CATALYTIC DOMAIN-CONTAINING PROTEIN"/>
    <property type="match status" value="1"/>
</dbReference>
<organism evidence="2 3">
    <name type="scientific">Tanacetum coccineum</name>
    <dbReference type="NCBI Taxonomy" id="301880"/>
    <lineage>
        <taxon>Eukaryota</taxon>
        <taxon>Viridiplantae</taxon>
        <taxon>Streptophyta</taxon>
        <taxon>Embryophyta</taxon>
        <taxon>Tracheophyta</taxon>
        <taxon>Spermatophyta</taxon>
        <taxon>Magnoliopsida</taxon>
        <taxon>eudicotyledons</taxon>
        <taxon>Gunneridae</taxon>
        <taxon>Pentapetalae</taxon>
        <taxon>asterids</taxon>
        <taxon>campanulids</taxon>
        <taxon>Asterales</taxon>
        <taxon>Asteraceae</taxon>
        <taxon>Asteroideae</taxon>
        <taxon>Anthemideae</taxon>
        <taxon>Anthemidinae</taxon>
        <taxon>Tanacetum</taxon>
    </lineage>
</organism>
<protein>
    <recommendedName>
        <fullName evidence="4">Retrovirus-related Pol polyprotein from transposon TNT 1-94</fullName>
    </recommendedName>
</protein>
<dbReference type="EMBL" id="BQNB010011355">
    <property type="protein sequence ID" value="GJS89501.1"/>
    <property type="molecule type" value="Genomic_DNA"/>
</dbReference>
<gene>
    <name evidence="2" type="ORF">Tco_0772137</name>
</gene>
<accession>A0ABQ4ZJ19</accession>
<proteinExistence type="predicted"/>
<dbReference type="Proteomes" id="UP001151760">
    <property type="component" value="Unassembled WGS sequence"/>
</dbReference>
<dbReference type="PANTHER" id="PTHR11439">
    <property type="entry name" value="GAG-POL-RELATED RETROTRANSPOSON"/>
    <property type="match status" value="1"/>
</dbReference>
<reference evidence="2" key="2">
    <citation type="submission" date="2022-01" db="EMBL/GenBank/DDBJ databases">
        <authorList>
            <person name="Yamashiro T."/>
            <person name="Shiraishi A."/>
            <person name="Satake H."/>
            <person name="Nakayama K."/>
        </authorList>
    </citation>
    <scope>NUCLEOTIDE SEQUENCE</scope>
</reference>
<evidence type="ECO:0000313" key="3">
    <source>
        <dbReference type="Proteomes" id="UP001151760"/>
    </source>
</evidence>
<sequence length="294" mass="32573">MDNLEVIGYSDSDFAKCKDSSRSTSGYIFMLSGGPISWISREQEFTTTSTMMAEYVACYHAASHAILLRNLVSRLKVGCINSDGRVAFVFLKKHVRTAVEGSSLKGNGGKRNGLKAENGKFSGQEVCLRSMGPFCMWRKQPPKLSKKSNSTCFPKLWRLKDKVGCSNSDGRDAFVFLKKPVRSAVEGSSLKGNGGKRKGLKAENGKFLGHEVCLRSMGPFCVRSAVEGSSLKGNVGKRKAENGKFSGHEFILWPESMKKISIDVNSKWRYLPSSTPPKDNSIFRTRTYAERHKD</sequence>
<evidence type="ECO:0000313" key="2">
    <source>
        <dbReference type="EMBL" id="GJS89501.1"/>
    </source>
</evidence>